<dbReference type="WBParaSite" id="BTMF_0001362801-mRNA-1">
    <property type="protein sequence ID" value="BTMF_0001362801-mRNA-1"/>
    <property type="gene ID" value="BTMF_0001362801"/>
</dbReference>
<evidence type="ECO:0000256" key="3">
    <source>
        <dbReference type="ARBA" id="ARBA00022723"/>
    </source>
</evidence>
<keyword evidence="6" id="KW-0862">Zinc</keyword>
<dbReference type="PANTHER" id="PTHR24393">
    <property type="entry name" value="ZINC FINGER PROTEIN"/>
    <property type="match status" value="1"/>
</dbReference>
<comment type="similarity">
    <text evidence="2">Belongs to the krueppel C2H2-type zinc-finger protein family.</text>
</comment>
<feature type="domain" description="C2H2-type" evidence="12">
    <location>
        <begin position="252"/>
        <end position="279"/>
    </location>
</feature>
<proteinExistence type="inferred from homology"/>
<dbReference type="Gene3D" id="3.30.160.60">
    <property type="entry name" value="Classic Zinc Finger"/>
    <property type="match status" value="7"/>
</dbReference>
<sequence length="527" mass="61691">MWTSFQEKHLLGKISPLHICQTAENWQEIILIDMHFIYLFFFLQLNYIQTTVSPLKINKYNIALRYSVVVQTDQTELLDLLISKVKGEGDGSQGLSMQKESDEEIGLQVFQTKPLDLSIPKLKEEGNKSQSLSMEGVSYEGIKPQRQPVPIETLMDVMELSKQKESTGKKQCCDICQKNVANMKKHTMTHSGEKTYSCPVCKANFARFWDMEKHMMTHIGEKTYSCPVCKTNFVRFWDMKKHMMTHIGEKTYSCPVCKKNFVRFWDMKKHVMTHIGKQPYSCPVCKKNLFRFWDMKKHIMTHITEKTYSCPVCKRNFAHFWNMKKHTMAHIGIQLSDMQKNFVRFWDMKKHMMTHIGGKTYSCPICKRNFVHFWDMKKHMMTHTGKNPCICPVCKRSFSYFLHMNGHVTSYTLENSKICPMCRRNFAHLSNMKNNIMTHIAAKPEMNGLMKLPKQKKCMGKEPCHNMSKESTVENRVVIQRYSGKVGQENVKVYLVTHNMNRSIYQCTVCSKAFFSKSTSISHMRNY</sequence>
<feature type="domain" description="C2H2-type" evidence="12">
    <location>
        <begin position="361"/>
        <end position="388"/>
    </location>
</feature>
<dbReference type="InterPro" id="IPR036236">
    <property type="entry name" value="Znf_C2H2_sf"/>
</dbReference>
<dbReference type="AlphaFoldDB" id="A0A0R3R0U1"/>
<keyword evidence="7" id="KW-0805">Transcription regulation</keyword>
<evidence type="ECO:0000256" key="11">
    <source>
        <dbReference type="PROSITE-ProRule" id="PRU00042"/>
    </source>
</evidence>
<keyword evidence="9" id="KW-0804">Transcription</keyword>
<dbReference type="PROSITE" id="PS50157">
    <property type="entry name" value="ZINC_FINGER_C2H2_2"/>
    <property type="match status" value="8"/>
</dbReference>
<evidence type="ECO:0000313" key="13">
    <source>
        <dbReference type="WBParaSite" id="BTMF_0001362801-mRNA-1"/>
    </source>
</evidence>
<keyword evidence="8" id="KW-0238">DNA-binding</keyword>
<evidence type="ECO:0000259" key="12">
    <source>
        <dbReference type="PROSITE" id="PS50157"/>
    </source>
</evidence>
<comment type="subcellular location">
    <subcellularLocation>
        <location evidence="1">Nucleus</location>
    </subcellularLocation>
</comment>
<organism evidence="13">
    <name type="scientific">Brugia timori</name>
    <dbReference type="NCBI Taxonomy" id="42155"/>
    <lineage>
        <taxon>Eukaryota</taxon>
        <taxon>Metazoa</taxon>
        <taxon>Ecdysozoa</taxon>
        <taxon>Nematoda</taxon>
        <taxon>Chromadorea</taxon>
        <taxon>Rhabditida</taxon>
        <taxon>Spirurina</taxon>
        <taxon>Spiruromorpha</taxon>
        <taxon>Filarioidea</taxon>
        <taxon>Onchocercidae</taxon>
        <taxon>Brugia</taxon>
    </lineage>
</organism>
<feature type="domain" description="C2H2-type" evidence="12">
    <location>
        <begin position="280"/>
        <end position="307"/>
    </location>
</feature>
<keyword evidence="5 11" id="KW-0863">Zinc-finger</keyword>
<evidence type="ECO:0000256" key="2">
    <source>
        <dbReference type="ARBA" id="ARBA00006991"/>
    </source>
</evidence>
<evidence type="ECO:0000256" key="10">
    <source>
        <dbReference type="ARBA" id="ARBA00023242"/>
    </source>
</evidence>
<protein>
    <submittedName>
        <fullName evidence="13">Gastrula zinc finger protein XlCGF57.1-like</fullName>
    </submittedName>
</protein>
<dbReference type="GO" id="GO:0008270">
    <property type="term" value="F:zinc ion binding"/>
    <property type="evidence" value="ECO:0007669"/>
    <property type="project" value="UniProtKB-KW"/>
</dbReference>
<feature type="domain" description="C2H2-type" evidence="12">
    <location>
        <begin position="196"/>
        <end position="223"/>
    </location>
</feature>
<dbReference type="STRING" id="42155.A0A0R3R0U1"/>
<evidence type="ECO:0000256" key="6">
    <source>
        <dbReference type="ARBA" id="ARBA00022833"/>
    </source>
</evidence>
<evidence type="ECO:0000256" key="1">
    <source>
        <dbReference type="ARBA" id="ARBA00004123"/>
    </source>
</evidence>
<evidence type="ECO:0000256" key="8">
    <source>
        <dbReference type="ARBA" id="ARBA00023125"/>
    </source>
</evidence>
<evidence type="ECO:0000256" key="9">
    <source>
        <dbReference type="ARBA" id="ARBA00023163"/>
    </source>
</evidence>
<evidence type="ECO:0000256" key="5">
    <source>
        <dbReference type="ARBA" id="ARBA00022771"/>
    </source>
</evidence>
<dbReference type="Pfam" id="PF00096">
    <property type="entry name" value="zf-C2H2"/>
    <property type="match status" value="4"/>
</dbReference>
<dbReference type="SUPFAM" id="SSF57667">
    <property type="entry name" value="beta-beta-alpha zinc fingers"/>
    <property type="match status" value="5"/>
</dbReference>
<evidence type="ECO:0000256" key="7">
    <source>
        <dbReference type="ARBA" id="ARBA00023015"/>
    </source>
</evidence>
<dbReference type="GO" id="GO:0000978">
    <property type="term" value="F:RNA polymerase II cis-regulatory region sequence-specific DNA binding"/>
    <property type="evidence" value="ECO:0007669"/>
    <property type="project" value="TreeGrafter"/>
</dbReference>
<feature type="domain" description="C2H2-type" evidence="12">
    <location>
        <begin position="308"/>
        <end position="335"/>
    </location>
</feature>
<keyword evidence="4" id="KW-0677">Repeat</keyword>
<evidence type="ECO:0000256" key="4">
    <source>
        <dbReference type="ARBA" id="ARBA00022737"/>
    </source>
</evidence>
<name>A0A0R3R0U1_9BILA</name>
<accession>A0A0R3R0U1</accession>
<feature type="domain" description="C2H2-type" evidence="12">
    <location>
        <begin position="417"/>
        <end position="444"/>
    </location>
</feature>
<dbReference type="SMART" id="SM00355">
    <property type="entry name" value="ZnF_C2H2"/>
    <property type="match status" value="10"/>
</dbReference>
<feature type="domain" description="C2H2-type" evidence="12">
    <location>
        <begin position="505"/>
        <end position="527"/>
    </location>
</feature>
<dbReference type="PROSITE" id="PS00028">
    <property type="entry name" value="ZINC_FINGER_C2H2_1"/>
    <property type="match status" value="6"/>
</dbReference>
<dbReference type="GO" id="GO:0001228">
    <property type="term" value="F:DNA-binding transcription activator activity, RNA polymerase II-specific"/>
    <property type="evidence" value="ECO:0007669"/>
    <property type="project" value="TreeGrafter"/>
</dbReference>
<dbReference type="GO" id="GO:0005634">
    <property type="term" value="C:nucleus"/>
    <property type="evidence" value="ECO:0007669"/>
    <property type="project" value="TreeGrafter"/>
</dbReference>
<feature type="domain" description="C2H2-type" evidence="12">
    <location>
        <begin position="224"/>
        <end position="251"/>
    </location>
</feature>
<dbReference type="Pfam" id="PF13912">
    <property type="entry name" value="zf-C2H2_6"/>
    <property type="match status" value="1"/>
</dbReference>
<keyword evidence="3" id="KW-0479">Metal-binding</keyword>
<dbReference type="PANTHER" id="PTHR24393:SF15">
    <property type="entry name" value="IP01243P-RELATED"/>
    <property type="match status" value="1"/>
</dbReference>
<dbReference type="InterPro" id="IPR013087">
    <property type="entry name" value="Znf_C2H2_type"/>
</dbReference>
<keyword evidence="10" id="KW-0539">Nucleus</keyword>
<reference evidence="13" key="1">
    <citation type="submission" date="2017-02" db="UniProtKB">
        <authorList>
            <consortium name="WormBaseParasite"/>
        </authorList>
    </citation>
    <scope>IDENTIFICATION</scope>
</reference>